<feature type="compositionally biased region" description="Basic and acidic residues" evidence="1">
    <location>
        <begin position="329"/>
        <end position="341"/>
    </location>
</feature>
<evidence type="ECO:0000313" key="2">
    <source>
        <dbReference type="EMBL" id="PRY33296.1"/>
    </source>
</evidence>
<evidence type="ECO:0000256" key="1">
    <source>
        <dbReference type="SAM" id="MobiDB-lite"/>
    </source>
</evidence>
<feature type="region of interest" description="Disordered" evidence="1">
    <location>
        <begin position="278"/>
        <end position="367"/>
    </location>
</feature>
<feature type="compositionally biased region" description="Basic residues" evidence="1">
    <location>
        <begin position="20"/>
        <end position="38"/>
    </location>
</feature>
<keyword evidence="3" id="KW-1185">Reference proteome</keyword>
<reference evidence="2 3" key="1">
    <citation type="submission" date="2018-03" db="EMBL/GenBank/DDBJ databases">
        <title>Genomic Encyclopedia of Archaeal and Bacterial Type Strains, Phase II (KMG-II): from individual species to whole genera.</title>
        <authorList>
            <person name="Goeker M."/>
        </authorList>
    </citation>
    <scope>NUCLEOTIDE SEQUENCE [LARGE SCALE GENOMIC DNA]</scope>
    <source>
        <strain evidence="2 3">DSM 45348</strain>
    </source>
</reference>
<dbReference type="AlphaFoldDB" id="A0A2T0SIQ1"/>
<feature type="compositionally biased region" description="Pro residues" evidence="1">
    <location>
        <begin position="198"/>
        <end position="213"/>
    </location>
</feature>
<feature type="region of interest" description="Disordered" evidence="1">
    <location>
        <begin position="1"/>
        <end position="255"/>
    </location>
</feature>
<comment type="caution">
    <text evidence="2">The sequence shown here is derived from an EMBL/GenBank/DDBJ whole genome shotgun (WGS) entry which is preliminary data.</text>
</comment>
<proteinExistence type="predicted"/>
<feature type="compositionally biased region" description="Basic and acidic residues" evidence="1">
    <location>
        <begin position="39"/>
        <end position="58"/>
    </location>
</feature>
<feature type="compositionally biased region" description="Low complexity" evidence="1">
    <location>
        <begin position="182"/>
        <end position="197"/>
    </location>
</feature>
<evidence type="ECO:0000313" key="3">
    <source>
        <dbReference type="Proteomes" id="UP000239209"/>
    </source>
</evidence>
<feature type="compositionally biased region" description="Low complexity" evidence="1">
    <location>
        <begin position="60"/>
        <end position="69"/>
    </location>
</feature>
<feature type="compositionally biased region" description="Basic and acidic residues" evidence="1">
    <location>
        <begin position="285"/>
        <end position="301"/>
    </location>
</feature>
<dbReference type="EMBL" id="PVZG01000001">
    <property type="protein sequence ID" value="PRY33296.1"/>
    <property type="molecule type" value="Genomic_DNA"/>
</dbReference>
<dbReference type="Proteomes" id="UP000239209">
    <property type="component" value="Unassembled WGS sequence"/>
</dbReference>
<dbReference type="PRINTS" id="PR01217">
    <property type="entry name" value="PRICHEXTENSN"/>
</dbReference>
<sequence length="367" mass="38387">MRDRTASRNHSPCSESFRRTHEKHRAWGLTRRHATRLRHLTERATHPPSPHDDRHPSDPYRPSQAATPSQAPPPPPTTSQTPPPPTTSRTPPPPTTSHTPPPPSASRTPPPPATAKPLAPPATRPLEPRSPIVENPSSPAPTIGMLAPSLTAGGGSAPTTEAATPLPVASTVAPPPPPPLPAASAGAPPRLPAASAGAPPPPLPPPPPPPPAPVMRSGALSGWAGEGVTAGVTTSSPGSHHQRWPLGNVPPFGGRKCRVFIITGPEVDEFEMSSYSLTRAPPEIDSGKERDSVGVRLGNRERRAKPPAGRRLNGFKLALRARAQQHAGGPERPRGPEDGRAGHLSRARHADGIGHGTNERAMGARAQ</sequence>
<feature type="compositionally biased region" description="Low complexity" evidence="1">
    <location>
        <begin position="162"/>
        <end position="172"/>
    </location>
</feature>
<protein>
    <submittedName>
        <fullName evidence="2">Uncharacterized protein</fullName>
    </submittedName>
</protein>
<name>A0A2T0SIQ1_9ACTN</name>
<feature type="compositionally biased region" description="Pro residues" evidence="1">
    <location>
        <begin position="70"/>
        <end position="123"/>
    </location>
</feature>
<organism evidence="2 3">
    <name type="scientific">Pseudosporangium ferrugineum</name>
    <dbReference type="NCBI Taxonomy" id="439699"/>
    <lineage>
        <taxon>Bacteria</taxon>
        <taxon>Bacillati</taxon>
        <taxon>Actinomycetota</taxon>
        <taxon>Actinomycetes</taxon>
        <taxon>Micromonosporales</taxon>
        <taxon>Micromonosporaceae</taxon>
        <taxon>Pseudosporangium</taxon>
    </lineage>
</organism>
<accession>A0A2T0SIQ1</accession>
<gene>
    <name evidence="2" type="ORF">CLV70_101458</name>
</gene>